<dbReference type="InterPro" id="IPR002559">
    <property type="entry name" value="Transposase_11"/>
</dbReference>
<dbReference type="PANTHER" id="PTHR33258:SF1">
    <property type="entry name" value="TRANSPOSASE INSL FOR INSERTION SEQUENCE ELEMENT IS186A-RELATED"/>
    <property type="match status" value="1"/>
</dbReference>
<dbReference type="GO" id="GO:0004803">
    <property type="term" value="F:transposase activity"/>
    <property type="evidence" value="ECO:0007669"/>
    <property type="project" value="InterPro"/>
</dbReference>
<dbReference type="InterPro" id="IPR012337">
    <property type="entry name" value="RNaseH-like_sf"/>
</dbReference>
<evidence type="ECO:0000256" key="1">
    <source>
        <dbReference type="ARBA" id="ARBA00010075"/>
    </source>
</evidence>
<evidence type="ECO:0000256" key="3">
    <source>
        <dbReference type="ARBA" id="ARBA00023125"/>
    </source>
</evidence>
<comment type="similarity">
    <text evidence="1">Belongs to the transposase 11 family.</text>
</comment>
<organism evidence="7 8">
    <name type="scientific">Aeromonas allosaccharophila</name>
    <dbReference type="NCBI Taxonomy" id="656"/>
    <lineage>
        <taxon>Bacteria</taxon>
        <taxon>Pseudomonadati</taxon>
        <taxon>Pseudomonadota</taxon>
        <taxon>Gammaproteobacteria</taxon>
        <taxon>Aeromonadales</taxon>
        <taxon>Aeromonadaceae</taxon>
        <taxon>Aeromonas</taxon>
    </lineage>
</organism>
<evidence type="ECO:0000256" key="2">
    <source>
        <dbReference type="ARBA" id="ARBA00022578"/>
    </source>
</evidence>
<sequence>MAEQVRLRPGAFTRDRKLTLPRLAAMMISGMCASVQAELDAFFGRLHAVPGRIREVSAQAFSKARQGFSGRLFELASAHLLHLARPHIEAARWNGRRVVAADASRLRVSTRKTAALTADHYAFALFLPGTELTLHASLHPADGSERQMLFEALDALDPAQDLLVLDRGYVGNTMAATLAQHGMAFCLRVDASGWRCVADFRRSNEAERVVTLSPPTARDASTFDLARTATTVRLIRNIAPNGQIRVLMTNLLDAQSYPAAQFSALYHQRWRVEEAFKRIKHRLRLEATTGLNYLALQQDFAAKILADNLCALLSGSGTDDAIQTGSRPNRTYAFGALKPILAGCLLGIAQAWAALPDTLAAMGRSRCRIQPGRSYPRPPRSKPHLHMSYKGALS</sequence>
<evidence type="ECO:0000256" key="5">
    <source>
        <dbReference type="SAM" id="MobiDB-lite"/>
    </source>
</evidence>
<dbReference type="InterPro" id="IPR047952">
    <property type="entry name" value="Transpos_IS4"/>
</dbReference>
<dbReference type="AlphaFoldDB" id="A0AAX3NZ99"/>
<dbReference type="NCBIfam" id="NF033592">
    <property type="entry name" value="transpos_IS4_1"/>
    <property type="match status" value="1"/>
</dbReference>
<feature type="region of interest" description="Disordered" evidence="5">
    <location>
        <begin position="370"/>
        <end position="394"/>
    </location>
</feature>
<accession>A0AAX3NZ99</accession>
<gene>
    <name evidence="7" type="ORF">PYU98_25600</name>
</gene>
<evidence type="ECO:0000259" key="6">
    <source>
        <dbReference type="Pfam" id="PF01609"/>
    </source>
</evidence>
<evidence type="ECO:0000256" key="4">
    <source>
        <dbReference type="ARBA" id="ARBA00023172"/>
    </source>
</evidence>
<geneLocation type="plasmid" evidence="7 8">
    <name>pK520-TEM</name>
</geneLocation>
<reference evidence="7" key="1">
    <citation type="submission" date="2023-02" db="EMBL/GenBank/DDBJ databases">
        <title>The sequence of Aeromonas allosaccharophila K520.</title>
        <authorList>
            <person name="Luo X."/>
        </authorList>
    </citation>
    <scope>NUCLEOTIDE SEQUENCE</scope>
    <source>
        <strain evidence="7">K520</strain>
        <plasmid evidence="7">pK520-TEM</plasmid>
    </source>
</reference>
<dbReference type="Gene3D" id="3.90.350.10">
    <property type="entry name" value="Transposase Inhibitor Protein From Tn5, Chain A, domain 1"/>
    <property type="match status" value="1"/>
</dbReference>
<dbReference type="SUPFAM" id="SSF53098">
    <property type="entry name" value="Ribonuclease H-like"/>
    <property type="match status" value="1"/>
</dbReference>
<keyword evidence="4" id="KW-0233">DNA recombination</keyword>
<dbReference type="RefSeq" id="WP_110820759.1">
    <property type="nucleotide sequence ID" value="NZ_CP118992.1"/>
</dbReference>
<keyword evidence="7" id="KW-0614">Plasmid</keyword>
<dbReference type="EMBL" id="CP118992">
    <property type="protein sequence ID" value="WED79454.1"/>
    <property type="molecule type" value="Genomic_DNA"/>
</dbReference>
<keyword evidence="3" id="KW-0238">DNA-binding</keyword>
<evidence type="ECO:0000313" key="7">
    <source>
        <dbReference type="EMBL" id="WED79454.1"/>
    </source>
</evidence>
<keyword evidence="2" id="KW-0815">Transposition</keyword>
<feature type="domain" description="Transposase IS4-like" evidence="6">
    <location>
        <begin position="94"/>
        <end position="308"/>
    </location>
</feature>
<dbReference type="GO" id="GO:0003677">
    <property type="term" value="F:DNA binding"/>
    <property type="evidence" value="ECO:0007669"/>
    <property type="project" value="UniProtKB-KW"/>
</dbReference>
<proteinExistence type="inferred from homology"/>
<dbReference type="Pfam" id="PF01609">
    <property type="entry name" value="DDE_Tnp_1"/>
    <property type="match status" value="1"/>
</dbReference>
<protein>
    <submittedName>
        <fullName evidence="7">IS4 family transposase</fullName>
    </submittedName>
</protein>
<dbReference type="GO" id="GO:0006313">
    <property type="term" value="P:DNA transposition"/>
    <property type="evidence" value="ECO:0007669"/>
    <property type="project" value="InterPro"/>
</dbReference>
<dbReference type="PANTHER" id="PTHR33258">
    <property type="entry name" value="TRANSPOSASE INSL FOR INSERTION SEQUENCE ELEMENT IS186A-RELATED"/>
    <property type="match status" value="1"/>
</dbReference>
<evidence type="ECO:0000313" key="8">
    <source>
        <dbReference type="Proteomes" id="UP001213721"/>
    </source>
</evidence>
<dbReference type="Proteomes" id="UP001213721">
    <property type="component" value="Plasmid pK520-TEM"/>
</dbReference>
<name>A0AAX3NZ99_9GAMM</name>